<dbReference type="Gene3D" id="1.10.510.10">
    <property type="entry name" value="Transferase(Phosphotransferase) domain 1"/>
    <property type="match status" value="1"/>
</dbReference>
<dbReference type="HOGENOM" id="CLU_000288_59_8_1"/>
<evidence type="ECO:0000256" key="4">
    <source>
        <dbReference type="ARBA" id="ARBA00022741"/>
    </source>
</evidence>
<keyword evidence="3" id="KW-0808">Transferase</keyword>
<keyword evidence="2 10" id="KW-0723">Serine/threonine-protein kinase</keyword>
<evidence type="ECO:0000256" key="8">
    <source>
        <dbReference type="ARBA" id="ARBA00048679"/>
    </source>
</evidence>
<dbReference type="GO" id="GO:0007095">
    <property type="term" value="P:mitotic G2 DNA damage checkpoint signaling"/>
    <property type="evidence" value="ECO:0007669"/>
    <property type="project" value="TreeGrafter"/>
</dbReference>
<comment type="catalytic activity">
    <reaction evidence="7">
        <text>L-threonyl-[protein] + ATP = O-phospho-L-threonyl-[protein] + ADP + H(+)</text>
        <dbReference type="Rhea" id="RHEA:46608"/>
        <dbReference type="Rhea" id="RHEA-COMP:11060"/>
        <dbReference type="Rhea" id="RHEA-COMP:11605"/>
        <dbReference type="ChEBI" id="CHEBI:15378"/>
        <dbReference type="ChEBI" id="CHEBI:30013"/>
        <dbReference type="ChEBI" id="CHEBI:30616"/>
        <dbReference type="ChEBI" id="CHEBI:61977"/>
        <dbReference type="ChEBI" id="CHEBI:456216"/>
        <dbReference type="EC" id="2.7.11.1"/>
    </reaction>
</comment>
<dbReference type="PANTHER" id="PTHR43895:SF32">
    <property type="entry name" value="SERINE_THREONINE-PROTEIN KINASE CHK1"/>
    <property type="match status" value="1"/>
</dbReference>
<feature type="domain" description="Protein kinase" evidence="11">
    <location>
        <begin position="22"/>
        <end position="281"/>
    </location>
</feature>
<evidence type="ECO:0000313" key="14">
    <source>
        <dbReference type="Proteomes" id="UP000030755"/>
    </source>
</evidence>
<dbReference type="GO" id="GO:0004674">
    <property type="term" value="F:protein serine/threonine kinase activity"/>
    <property type="evidence" value="ECO:0007669"/>
    <property type="project" value="UniProtKB-KW"/>
</dbReference>
<dbReference type="PANTHER" id="PTHR43895">
    <property type="entry name" value="CALCIUM/CALMODULIN-DEPENDENT PROTEIN KINASE KINASE-RELATED"/>
    <property type="match status" value="1"/>
</dbReference>
<evidence type="ECO:0000256" key="10">
    <source>
        <dbReference type="RuleBase" id="RU000304"/>
    </source>
</evidence>
<keyword evidence="6 9" id="KW-0067">ATP-binding</keyword>
<dbReference type="GO" id="GO:0005634">
    <property type="term" value="C:nucleus"/>
    <property type="evidence" value="ECO:0007669"/>
    <property type="project" value="EnsemblFungi"/>
</dbReference>
<dbReference type="OrthoDB" id="539158at2759"/>
<evidence type="ECO:0000256" key="5">
    <source>
        <dbReference type="ARBA" id="ARBA00022777"/>
    </source>
</evidence>
<reference evidence="15" key="2">
    <citation type="journal article" date="2018" name="Nat. Microbiol.">
        <title>Leveraging single-cell genomics to expand the fungal tree of life.</title>
        <authorList>
            <person name="Ahrendt S.R."/>
            <person name="Quandt C.A."/>
            <person name="Ciobanu D."/>
            <person name="Clum A."/>
            <person name="Salamov A."/>
            <person name="Andreopoulos B."/>
            <person name="Cheng J.F."/>
            <person name="Woyke T."/>
            <person name="Pelin A."/>
            <person name="Henrissat B."/>
            <person name="Reynolds N.K."/>
            <person name="Benny G.L."/>
            <person name="Smith M.E."/>
            <person name="James T.Y."/>
            <person name="Grigoriev I.V."/>
        </authorList>
    </citation>
    <scope>NUCLEOTIDE SEQUENCE [LARGE SCALE GENOMIC DNA]</scope>
    <source>
        <strain evidence="15">CSF55</strain>
    </source>
</reference>
<accession>A0A075B385</accession>
<evidence type="ECO:0000313" key="15">
    <source>
        <dbReference type="Proteomes" id="UP000281549"/>
    </source>
</evidence>
<dbReference type="Proteomes" id="UP000030755">
    <property type="component" value="Unassembled WGS sequence"/>
</dbReference>
<dbReference type="STRING" id="988480.A0A075B385"/>
<gene>
    <name evidence="12" type="ORF">O9G_002095</name>
    <name evidence="13" type="ORF">ROZALSC1DRAFT_29059</name>
</gene>
<dbReference type="GO" id="GO:0005737">
    <property type="term" value="C:cytoplasm"/>
    <property type="evidence" value="ECO:0007669"/>
    <property type="project" value="TreeGrafter"/>
</dbReference>
<dbReference type="GO" id="GO:0005524">
    <property type="term" value="F:ATP binding"/>
    <property type="evidence" value="ECO:0007669"/>
    <property type="project" value="UniProtKB-UniRule"/>
</dbReference>
<dbReference type="OMA" id="DICHLYL"/>
<name>A0A075B385_ROZAC</name>
<dbReference type="PROSITE" id="PS50011">
    <property type="entry name" value="PROTEIN_KINASE_DOM"/>
    <property type="match status" value="1"/>
</dbReference>
<comment type="similarity">
    <text evidence="10">Belongs to the protein kinase superfamily.</text>
</comment>
<sequence length="487" mass="56301">MLGLNQTDSDLNVIISQKLPNYEIIEEIGHGTYGKVFLSRFKVNGDHRAIKYIQYSSNPALQQQIHKEIIIHKALKHVNIIQVFEVADLPPVCTLLVMELASGGELFDRIEPDVGLEEQLTHFYFFQLIRAVEYLHGQGVCHRDLKPENILLDVDGNLKLTDFGFSTIFRHQNKRRMLETACGTPVYMAPEVMKRYYDGEQVDLWSAGIILYVLLVGNTPWEEPTERDKDFAKFIREGPCGLVEGSWQNLSNEVKDLLCNILRFDPKERFTLSKIKNHPWFQQSNPLLSPKGLCANPEQLAMKFVKHIKSSPIDYIMDLNDDESRQVFPALSQPDPLYKFSQDISMKEISFSQPYDITPGNRHSQPLLPPLSANTPGQKYNWFMRYFSCHRLTRFYSKSHETVILKKLKDILQSLLVQFKVNGSKITFSTVDKHKCPLNGEISILKASNDVRIVVYKRNKGDPLEFKRFYKMFIEHVRDLIIENNCN</sequence>
<dbReference type="EC" id="2.7.11.1" evidence="1"/>
<dbReference type="InterPro" id="IPR000719">
    <property type="entry name" value="Prot_kinase_dom"/>
</dbReference>
<evidence type="ECO:0000256" key="9">
    <source>
        <dbReference type="PROSITE-ProRule" id="PRU10141"/>
    </source>
</evidence>
<feature type="binding site" evidence="9">
    <location>
        <position position="51"/>
    </location>
    <ligand>
        <name>ATP</name>
        <dbReference type="ChEBI" id="CHEBI:30616"/>
    </ligand>
</feature>
<proteinExistence type="inferred from homology"/>
<dbReference type="FunFam" id="1.10.510.10:FF:000571">
    <property type="entry name" value="Maternal embryonic leucine zipper kinase"/>
    <property type="match status" value="1"/>
</dbReference>
<dbReference type="SUPFAM" id="SSF56112">
    <property type="entry name" value="Protein kinase-like (PK-like)"/>
    <property type="match status" value="1"/>
</dbReference>
<dbReference type="SMART" id="SM00220">
    <property type="entry name" value="S_TKc"/>
    <property type="match status" value="1"/>
</dbReference>
<dbReference type="PROSITE" id="PS00107">
    <property type="entry name" value="PROTEIN_KINASE_ATP"/>
    <property type="match status" value="1"/>
</dbReference>
<evidence type="ECO:0000256" key="7">
    <source>
        <dbReference type="ARBA" id="ARBA00047899"/>
    </source>
</evidence>
<dbReference type="GO" id="GO:0035861">
    <property type="term" value="C:site of double-strand break"/>
    <property type="evidence" value="ECO:0007669"/>
    <property type="project" value="TreeGrafter"/>
</dbReference>
<dbReference type="GO" id="GO:0031297">
    <property type="term" value="P:replication fork processing"/>
    <property type="evidence" value="ECO:0007669"/>
    <property type="project" value="EnsemblFungi"/>
</dbReference>
<evidence type="ECO:0000256" key="1">
    <source>
        <dbReference type="ARBA" id="ARBA00012513"/>
    </source>
</evidence>
<dbReference type="PROSITE" id="PS00108">
    <property type="entry name" value="PROTEIN_KINASE_ST"/>
    <property type="match status" value="1"/>
</dbReference>
<reference evidence="13" key="3">
    <citation type="submission" date="2018-08" db="EMBL/GenBank/DDBJ databases">
        <title>Leveraging single-cell genomics to expand the Fungal Tree of Life.</title>
        <authorList>
            <consortium name="DOE Joint Genome Institute"/>
            <person name="Ahrendt S.R."/>
            <person name="Quandt C.A."/>
            <person name="Ciobanu D."/>
            <person name="Clum A."/>
            <person name="Salamov A."/>
            <person name="Andreopoulos B."/>
            <person name="Cheng J.-F."/>
            <person name="Woyke T."/>
            <person name="Pelin A."/>
            <person name="Henrissat B."/>
            <person name="Reynolds N."/>
            <person name="Benny G.L."/>
            <person name="Smith M.E."/>
            <person name="James T.Y."/>
            <person name="Grigoriev I.V."/>
        </authorList>
    </citation>
    <scope>NUCLEOTIDE SEQUENCE</scope>
    <source>
        <strain evidence="13">CSF55</strain>
    </source>
</reference>
<dbReference type="Proteomes" id="UP000281549">
    <property type="component" value="Unassembled WGS sequence"/>
</dbReference>
<evidence type="ECO:0000256" key="6">
    <source>
        <dbReference type="ARBA" id="ARBA00022840"/>
    </source>
</evidence>
<evidence type="ECO:0000313" key="13">
    <source>
        <dbReference type="EMBL" id="RKP19333.1"/>
    </source>
</evidence>
<dbReference type="InterPro" id="IPR017441">
    <property type="entry name" value="Protein_kinase_ATP_BS"/>
</dbReference>
<evidence type="ECO:0000259" key="11">
    <source>
        <dbReference type="PROSITE" id="PS50011"/>
    </source>
</evidence>
<keyword evidence="4 9" id="KW-0547">Nucleotide-binding</keyword>
<keyword evidence="14" id="KW-1185">Reference proteome</keyword>
<evidence type="ECO:0000313" key="12">
    <source>
        <dbReference type="EMBL" id="EPZ36814.1"/>
    </source>
</evidence>
<dbReference type="AlphaFoldDB" id="A0A075B385"/>
<evidence type="ECO:0000256" key="3">
    <source>
        <dbReference type="ARBA" id="ARBA00022679"/>
    </source>
</evidence>
<reference evidence="12 14" key="1">
    <citation type="journal article" date="2013" name="Curr. Biol.">
        <title>Shared signatures of parasitism and phylogenomics unite Cryptomycota and microsporidia.</title>
        <authorList>
            <person name="James T.Y."/>
            <person name="Pelin A."/>
            <person name="Bonen L."/>
            <person name="Ahrendt S."/>
            <person name="Sain D."/>
            <person name="Corradi N."/>
            <person name="Stajich J.E."/>
        </authorList>
    </citation>
    <scope>NUCLEOTIDE SEQUENCE [LARGE SCALE GENOMIC DNA]</scope>
    <source>
        <strain evidence="12">CSF55</strain>
        <strain evidence="12">CSF55</strain>
    </source>
</reference>
<dbReference type="InterPro" id="IPR008271">
    <property type="entry name" value="Ser/Thr_kinase_AS"/>
</dbReference>
<dbReference type="Pfam" id="PF00069">
    <property type="entry name" value="Pkinase"/>
    <property type="match status" value="1"/>
</dbReference>
<evidence type="ECO:0000256" key="2">
    <source>
        <dbReference type="ARBA" id="ARBA00022527"/>
    </source>
</evidence>
<comment type="catalytic activity">
    <reaction evidence="8">
        <text>L-seryl-[protein] + ATP = O-phospho-L-seryl-[protein] + ADP + H(+)</text>
        <dbReference type="Rhea" id="RHEA:17989"/>
        <dbReference type="Rhea" id="RHEA-COMP:9863"/>
        <dbReference type="Rhea" id="RHEA-COMP:11604"/>
        <dbReference type="ChEBI" id="CHEBI:15378"/>
        <dbReference type="ChEBI" id="CHEBI:29999"/>
        <dbReference type="ChEBI" id="CHEBI:30616"/>
        <dbReference type="ChEBI" id="CHEBI:83421"/>
        <dbReference type="ChEBI" id="CHEBI:456216"/>
        <dbReference type="EC" id="2.7.11.1"/>
    </reaction>
</comment>
<keyword evidence="5 12" id="KW-0418">Kinase</keyword>
<protein>
    <recommendedName>
        <fullName evidence="1">non-specific serine/threonine protein kinase</fullName>
        <ecNumber evidence="1">2.7.11.1</ecNumber>
    </recommendedName>
</protein>
<dbReference type="InterPro" id="IPR011009">
    <property type="entry name" value="Kinase-like_dom_sf"/>
</dbReference>
<organism evidence="12 14">
    <name type="scientific">Rozella allomycis (strain CSF55)</name>
    <dbReference type="NCBI Taxonomy" id="988480"/>
    <lineage>
        <taxon>Eukaryota</taxon>
        <taxon>Fungi</taxon>
        <taxon>Fungi incertae sedis</taxon>
        <taxon>Cryptomycota</taxon>
        <taxon>Cryptomycota incertae sedis</taxon>
        <taxon>Rozella</taxon>
    </lineage>
</organism>
<dbReference type="EMBL" id="ML005244">
    <property type="protein sequence ID" value="RKP19333.1"/>
    <property type="molecule type" value="Genomic_DNA"/>
</dbReference>
<dbReference type="EMBL" id="KE560428">
    <property type="protein sequence ID" value="EPZ36814.1"/>
    <property type="molecule type" value="Genomic_DNA"/>
</dbReference>
<dbReference type="Gene3D" id="3.30.310.80">
    <property type="entry name" value="Kinase associated domain 1, KA1"/>
    <property type="match status" value="1"/>
</dbReference>